<gene>
    <name evidence="12" type="ORF">GCM10009422_02090</name>
</gene>
<dbReference type="InterPro" id="IPR001261">
    <property type="entry name" value="ArgE/DapE_CS"/>
</dbReference>
<feature type="transmembrane region" description="Helical" evidence="10">
    <location>
        <begin position="560"/>
        <end position="583"/>
    </location>
</feature>
<dbReference type="PROSITE" id="PS00758">
    <property type="entry name" value="ARGE_DAPE_CPG2_1"/>
    <property type="match status" value="1"/>
</dbReference>
<feature type="transmembrane region" description="Helical" evidence="10">
    <location>
        <begin position="335"/>
        <end position="353"/>
    </location>
</feature>
<reference evidence="12 13" key="1">
    <citation type="journal article" date="2019" name="Int. J. Syst. Evol. Microbiol.">
        <title>The Global Catalogue of Microorganisms (GCM) 10K type strain sequencing project: providing services to taxonomists for standard genome sequencing and annotation.</title>
        <authorList>
            <consortium name="The Broad Institute Genomics Platform"/>
            <consortium name="The Broad Institute Genome Sequencing Center for Infectious Disease"/>
            <person name="Wu L."/>
            <person name="Ma J."/>
        </authorList>
    </citation>
    <scope>NUCLEOTIDE SEQUENCE [LARGE SCALE GENOMIC DNA]</scope>
    <source>
        <strain evidence="12 13">JCM 12928</strain>
    </source>
</reference>
<evidence type="ECO:0000256" key="1">
    <source>
        <dbReference type="ARBA" id="ARBA00003273"/>
    </source>
</evidence>
<dbReference type="Proteomes" id="UP001501352">
    <property type="component" value="Unassembled WGS sequence"/>
</dbReference>
<comment type="function">
    <text evidence="1">May be involved in vacuolar sorting and osmoregulation.</text>
</comment>
<sequence>MRLVWLAGSLALALLIAVLTLQVPRPSPASAPATDFSAARAMVDIREIAQRPHPVGSADHARVQAFLLQRMQTLGLQTSTQTGPISRGSAQYLERMGGDPAAANYSATNLIGVLPGRNPSLPAVALMAHYDTVPDSAGAADDTTGVASILEAVRAIRERGPADRTLVVLLTDAEEIGLDGARVFWGGHPLRDRIGAVVNLEARGGGGRAMMFETGRGNAETIALFGRSAVRAEGGITSNSLAVFVYELMPNGTDFTIPKDRGVQGVNLAFIGRPEQYHAEVSTPDALDQGSVQHIGAQALETADALLRADALPARTSNLVYADVFGRFVIGHAPATGWVLLLASVALLAIAAWRARSRAGLTSADAGRGAVDGLWFLSSGLVVTHFARLLGGPMSGRAESTDAYYVLLARLPWLEAGAVLAILALTLALLGGRARPDRRVSAGAVAAIALVSAVLGGFNPVMLGAAALSIGLSWFPNLSARSTWGGWTGVIALILVLGFGAQAAAPETAFLFVWPALLATLVAAIVAFVDPGVTRPAALAPLAVAAVLGVGWLIGLGHPVFLGIGMDLPGVLVLLALVGLMFLRPFSPETASRRPLLMVAMAVLVLGAGVSFYARVAEPMPTAVEAPAHT</sequence>
<dbReference type="EMBL" id="BAAAGA010000001">
    <property type="protein sequence ID" value="GAA0610836.1"/>
    <property type="molecule type" value="Genomic_DNA"/>
</dbReference>
<comment type="similarity">
    <text evidence="3">Belongs to the peptidase M28 family.</text>
</comment>
<feature type="transmembrane region" description="Helical" evidence="10">
    <location>
        <begin position="411"/>
        <end position="432"/>
    </location>
</feature>
<evidence type="ECO:0000313" key="12">
    <source>
        <dbReference type="EMBL" id="GAA0610836.1"/>
    </source>
</evidence>
<keyword evidence="5" id="KW-0926">Vacuole</keyword>
<feature type="domain" description="Peptidase M28" evidence="11">
    <location>
        <begin position="109"/>
        <end position="302"/>
    </location>
</feature>
<feature type="transmembrane region" description="Helical" evidence="10">
    <location>
        <begin position="511"/>
        <end position="529"/>
    </location>
</feature>
<name>A0ABN1GG44_9CAUL</name>
<keyword evidence="7 10" id="KW-1133">Transmembrane helix</keyword>
<dbReference type="Gene3D" id="3.40.630.10">
    <property type="entry name" value="Zn peptidases"/>
    <property type="match status" value="1"/>
</dbReference>
<proteinExistence type="inferred from homology"/>
<evidence type="ECO:0000256" key="6">
    <source>
        <dbReference type="ARBA" id="ARBA00022801"/>
    </source>
</evidence>
<dbReference type="SUPFAM" id="SSF53187">
    <property type="entry name" value="Zn-dependent exopeptidases"/>
    <property type="match status" value="1"/>
</dbReference>
<keyword evidence="8" id="KW-0325">Glycoprotein</keyword>
<comment type="caution">
    <text evidence="12">The sequence shown here is derived from an EMBL/GenBank/DDBJ whole genome shotgun (WGS) entry which is preliminary data.</text>
</comment>
<feature type="transmembrane region" description="Helical" evidence="10">
    <location>
        <begin position="536"/>
        <end position="554"/>
    </location>
</feature>
<dbReference type="RefSeq" id="WP_343789031.1">
    <property type="nucleotide sequence ID" value="NZ_BAAAGA010000001.1"/>
</dbReference>
<dbReference type="InterPro" id="IPR045175">
    <property type="entry name" value="M28_fam"/>
</dbReference>
<keyword evidence="13" id="KW-1185">Reference proteome</keyword>
<comment type="subcellular location">
    <subcellularLocation>
        <location evidence="2">Vacuole membrane</location>
        <topology evidence="2">Multi-pass membrane protein</topology>
    </subcellularLocation>
</comment>
<protein>
    <recommendedName>
        <fullName evidence="4">Vacuolar membrane protease</fullName>
    </recommendedName>
    <alternativeName>
        <fullName evidence="9">FXNA-related family protease 1</fullName>
    </alternativeName>
</protein>
<evidence type="ECO:0000256" key="3">
    <source>
        <dbReference type="ARBA" id="ARBA00010918"/>
    </source>
</evidence>
<evidence type="ECO:0000256" key="5">
    <source>
        <dbReference type="ARBA" id="ARBA00022554"/>
    </source>
</evidence>
<feature type="transmembrane region" description="Helical" evidence="10">
    <location>
        <begin position="595"/>
        <end position="614"/>
    </location>
</feature>
<evidence type="ECO:0000256" key="2">
    <source>
        <dbReference type="ARBA" id="ARBA00004128"/>
    </source>
</evidence>
<organism evidence="12 13">
    <name type="scientific">Brevundimonas kwangchunensis</name>
    <dbReference type="NCBI Taxonomy" id="322163"/>
    <lineage>
        <taxon>Bacteria</taxon>
        <taxon>Pseudomonadati</taxon>
        <taxon>Pseudomonadota</taxon>
        <taxon>Alphaproteobacteria</taxon>
        <taxon>Caulobacterales</taxon>
        <taxon>Caulobacteraceae</taxon>
        <taxon>Brevundimonas</taxon>
    </lineage>
</organism>
<keyword evidence="6" id="KW-0378">Hydrolase</keyword>
<dbReference type="InterPro" id="IPR007484">
    <property type="entry name" value="Peptidase_M28"/>
</dbReference>
<feature type="transmembrane region" description="Helical" evidence="10">
    <location>
        <begin position="374"/>
        <end position="391"/>
    </location>
</feature>
<keyword evidence="10" id="KW-0812">Transmembrane</keyword>
<keyword evidence="10" id="KW-0472">Membrane</keyword>
<feature type="transmembrane region" description="Helical" evidence="10">
    <location>
        <begin position="485"/>
        <end position="505"/>
    </location>
</feature>
<evidence type="ECO:0000256" key="4">
    <source>
        <dbReference type="ARBA" id="ARBA00017435"/>
    </source>
</evidence>
<evidence type="ECO:0000259" key="11">
    <source>
        <dbReference type="Pfam" id="PF04389"/>
    </source>
</evidence>
<dbReference type="Pfam" id="PF04389">
    <property type="entry name" value="Peptidase_M28"/>
    <property type="match status" value="1"/>
</dbReference>
<evidence type="ECO:0000256" key="9">
    <source>
        <dbReference type="ARBA" id="ARBA00031512"/>
    </source>
</evidence>
<evidence type="ECO:0000313" key="13">
    <source>
        <dbReference type="Proteomes" id="UP001501352"/>
    </source>
</evidence>
<accession>A0ABN1GG44</accession>
<dbReference type="PANTHER" id="PTHR12147">
    <property type="entry name" value="METALLOPEPTIDASE M28 FAMILY MEMBER"/>
    <property type="match status" value="1"/>
</dbReference>
<dbReference type="PANTHER" id="PTHR12147:SF58">
    <property type="entry name" value="VACUOLAR MEMBRANE PROTEASE"/>
    <property type="match status" value="1"/>
</dbReference>
<evidence type="ECO:0000256" key="10">
    <source>
        <dbReference type="SAM" id="Phobius"/>
    </source>
</evidence>
<evidence type="ECO:0000256" key="8">
    <source>
        <dbReference type="ARBA" id="ARBA00023180"/>
    </source>
</evidence>
<evidence type="ECO:0000256" key="7">
    <source>
        <dbReference type="ARBA" id="ARBA00022989"/>
    </source>
</evidence>